<comment type="caution">
    <text evidence="1">The sequence shown here is derived from an EMBL/GenBank/DDBJ whole genome shotgun (WGS) entry which is preliminary data.</text>
</comment>
<accession>A0A7C5RTP0</accession>
<name>A0A7C5RTP0_THERO</name>
<evidence type="ECO:0000313" key="1">
    <source>
        <dbReference type="EMBL" id="HHM95862.1"/>
    </source>
</evidence>
<organism evidence="1">
    <name type="scientific">Thermomicrobium roseum</name>
    <dbReference type="NCBI Taxonomy" id="500"/>
    <lineage>
        <taxon>Bacteria</taxon>
        <taxon>Pseudomonadati</taxon>
        <taxon>Thermomicrobiota</taxon>
        <taxon>Thermomicrobia</taxon>
        <taxon>Thermomicrobiales</taxon>
        <taxon>Thermomicrobiaceae</taxon>
        <taxon>Thermomicrobium</taxon>
    </lineage>
</organism>
<sequence>MVRTPEHRPFVERFREFLPRSQRVSLDRYLAATVRETFAEPGCPLCRLLSQKERRSLESLLWEQVNDPMTADRLAAARGFCWEHTWALVPAGAAVHSHLGVAILLERILRDAYRSGTSSQALERWLAPEEPCPVCEWLAAAEETLLWTTAELARHDPGLLLQQPGILCQPHAAALARLAPALPWAEWEMRVARERPRWSHLERLAHEAGRRPWHLPQPATLPECCPQCLDAPPRRDRCWDWFMHQREAHAEGAALEPCLGHGLESDFLRSRAALAELLDDLAAFIAAADYRFRGELTPGQRSSWLRAIARLAGTVPAAGAHERNRPSSVVG</sequence>
<protein>
    <submittedName>
        <fullName evidence="1">Uncharacterized protein</fullName>
    </submittedName>
</protein>
<proteinExistence type="predicted"/>
<gene>
    <name evidence="1" type="ORF">ENM21_01395</name>
</gene>
<dbReference type="EMBL" id="DRWX01000069">
    <property type="protein sequence ID" value="HHM95862.1"/>
    <property type="molecule type" value="Genomic_DNA"/>
</dbReference>
<dbReference type="AlphaFoldDB" id="A0A7C5RTP0"/>
<reference evidence="1" key="1">
    <citation type="journal article" date="2020" name="mSystems">
        <title>Genome- and Community-Level Interaction Insights into Carbon Utilization and Element Cycling Functions of Hydrothermarchaeota in Hydrothermal Sediment.</title>
        <authorList>
            <person name="Zhou Z."/>
            <person name="Liu Y."/>
            <person name="Xu W."/>
            <person name="Pan J."/>
            <person name="Luo Z.H."/>
            <person name="Li M."/>
        </authorList>
    </citation>
    <scope>NUCLEOTIDE SEQUENCE [LARGE SCALE GENOMIC DNA]</scope>
    <source>
        <strain evidence="1">SpSt-1065</strain>
    </source>
</reference>